<dbReference type="Ensembl" id="ENSSPUT00000002429.1">
    <property type="protein sequence ID" value="ENSSPUP00000002290.1"/>
    <property type="gene ID" value="ENSSPUG00000001787.1"/>
</dbReference>
<dbReference type="EC" id="7.1.1.2" evidence="2"/>
<evidence type="ECO:0000256" key="9">
    <source>
        <dbReference type="ARBA" id="ARBA00031027"/>
    </source>
</evidence>
<dbReference type="GO" id="GO:0015990">
    <property type="term" value="P:electron transport coupled proton transport"/>
    <property type="evidence" value="ECO:0007669"/>
    <property type="project" value="TreeGrafter"/>
</dbReference>
<protein>
    <recommendedName>
        <fullName evidence="2">NADH:ubiquinone reductase (H(+)-translocating)</fullName>
        <ecNumber evidence="2">7.1.1.2</ecNumber>
    </recommendedName>
    <alternativeName>
        <fullName evidence="9">NADH dehydrogenase subunit 5</fullName>
    </alternativeName>
</protein>
<evidence type="ECO:0000313" key="12">
    <source>
        <dbReference type="Ensembl" id="ENSSPUP00000002290.1"/>
    </source>
</evidence>
<keyword evidence="4" id="KW-0679">Respiratory chain</keyword>
<dbReference type="PANTHER" id="PTHR42829:SF2">
    <property type="entry name" value="NADH-UBIQUINONE OXIDOREDUCTASE CHAIN 5"/>
    <property type="match status" value="1"/>
</dbReference>
<feature type="domain" description="NADH:quinone oxidoreductase/Mrp antiporter transmembrane" evidence="11">
    <location>
        <begin position="1"/>
        <end position="71"/>
    </location>
</feature>
<evidence type="ECO:0000256" key="10">
    <source>
        <dbReference type="ARBA" id="ARBA00049551"/>
    </source>
</evidence>
<evidence type="ECO:0000256" key="8">
    <source>
        <dbReference type="ARBA" id="ARBA00023136"/>
    </source>
</evidence>
<evidence type="ECO:0000256" key="3">
    <source>
        <dbReference type="ARBA" id="ARBA00022448"/>
    </source>
</evidence>
<comment type="subcellular location">
    <subcellularLocation>
        <location evidence="1">Membrane</location>
        <topology evidence="1">Multi-pass membrane protein</topology>
    </subcellularLocation>
</comment>
<evidence type="ECO:0000256" key="1">
    <source>
        <dbReference type="ARBA" id="ARBA00004141"/>
    </source>
</evidence>
<dbReference type="GO" id="GO:0003954">
    <property type="term" value="F:NADH dehydrogenase activity"/>
    <property type="evidence" value="ECO:0007669"/>
    <property type="project" value="TreeGrafter"/>
</dbReference>
<dbReference type="GO" id="GO:0016020">
    <property type="term" value="C:membrane"/>
    <property type="evidence" value="ECO:0007669"/>
    <property type="project" value="UniProtKB-SubCell"/>
</dbReference>
<proteinExistence type="predicted"/>
<keyword evidence="6" id="KW-0249">Electron transport</keyword>
<keyword evidence="5" id="KW-0812">Transmembrane</keyword>
<keyword evidence="13" id="KW-1185">Reference proteome</keyword>
<dbReference type="Pfam" id="PF00361">
    <property type="entry name" value="Proton_antipo_M"/>
    <property type="match status" value="1"/>
</dbReference>
<evidence type="ECO:0000256" key="2">
    <source>
        <dbReference type="ARBA" id="ARBA00012944"/>
    </source>
</evidence>
<dbReference type="InterPro" id="IPR001750">
    <property type="entry name" value="ND/Mrp_TM"/>
</dbReference>
<evidence type="ECO:0000259" key="11">
    <source>
        <dbReference type="Pfam" id="PF00361"/>
    </source>
</evidence>
<sequence>IKKIIALSTASQLGLIIATIGLNQPNLAFLHICLHAFFKSKLFICSGIISHNLSNEQDIRKIGGIHKTIYLLRNHFPQP</sequence>
<organism evidence="12 13">
    <name type="scientific">Sphenodon punctatus</name>
    <name type="common">Tuatara</name>
    <name type="synonym">Hatteria punctata</name>
    <dbReference type="NCBI Taxonomy" id="8508"/>
    <lineage>
        <taxon>Eukaryota</taxon>
        <taxon>Metazoa</taxon>
        <taxon>Chordata</taxon>
        <taxon>Craniata</taxon>
        <taxon>Vertebrata</taxon>
        <taxon>Euteleostomi</taxon>
        <taxon>Lepidosauria</taxon>
        <taxon>Sphenodontia</taxon>
        <taxon>Sphenodontidae</taxon>
        <taxon>Sphenodon</taxon>
    </lineage>
</organism>
<name>A0A8D0G450_SPHPU</name>
<keyword evidence="8" id="KW-0472">Membrane</keyword>
<dbReference type="GO" id="GO:0008137">
    <property type="term" value="F:NADH dehydrogenase (ubiquinone) activity"/>
    <property type="evidence" value="ECO:0007669"/>
    <property type="project" value="UniProtKB-EC"/>
</dbReference>
<accession>A0A8D0G450</accession>
<evidence type="ECO:0000256" key="4">
    <source>
        <dbReference type="ARBA" id="ARBA00022660"/>
    </source>
</evidence>
<comment type="catalytic activity">
    <reaction evidence="10">
        <text>a ubiquinone + NADH + 5 H(+)(in) = a ubiquinol + NAD(+) + 4 H(+)(out)</text>
        <dbReference type="Rhea" id="RHEA:29091"/>
        <dbReference type="Rhea" id="RHEA-COMP:9565"/>
        <dbReference type="Rhea" id="RHEA-COMP:9566"/>
        <dbReference type="ChEBI" id="CHEBI:15378"/>
        <dbReference type="ChEBI" id="CHEBI:16389"/>
        <dbReference type="ChEBI" id="CHEBI:17976"/>
        <dbReference type="ChEBI" id="CHEBI:57540"/>
        <dbReference type="ChEBI" id="CHEBI:57945"/>
        <dbReference type="EC" id="7.1.1.2"/>
    </reaction>
</comment>
<dbReference type="InterPro" id="IPR003945">
    <property type="entry name" value="NU5C-like"/>
</dbReference>
<dbReference type="GeneTree" id="ENSGT00730000111303"/>
<reference evidence="12" key="2">
    <citation type="submission" date="2025-09" db="UniProtKB">
        <authorList>
            <consortium name="Ensembl"/>
        </authorList>
    </citation>
    <scope>IDENTIFICATION</scope>
</reference>
<dbReference type="GO" id="GO:0042773">
    <property type="term" value="P:ATP synthesis coupled electron transport"/>
    <property type="evidence" value="ECO:0007669"/>
    <property type="project" value="InterPro"/>
</dbReference>
<reference evidence="12" key="1">
    <citation type="submission" date="2025-08" db="UniProtKB">
        <authorList>
            <consortium name="Ensembl"/>
        </authorList>
    </citation>
    <scope>IDENTIFICATION</scope>
</reference>
<keyword evidence="3" id="KW-0813">Transport</keyword>
<evidence type="ECO:0000256" key="5">
    <source>
        <dbReference type="ARBA" id="ARBA00022692"/>
    </source>
</evidence>
<dbReference type="Proteomes" id="UP000694392">
    <property type="component" value="Unplaced"/>
</dbReference>
<keyword evidence="7" id="KW-1133">Transmembrane helix</keyword>
<evidence type="ECO:0000313" key="13">
    <source>
        <dbReference type="Proteomes" id="UP000694392"/>
    </source>
</evidence>
<dbReference type="AlphaFoldDB" id="A0A8D0G450"/>
<evidence type="ECO:0000256" key="6">
    <source>
        <dbReference type="ARBA" id="ARBA00022982"/>
    </source>
</evidence>
<dbReference type="PANTHER" id="PTHR42829">
    <property type="entry name" value="NADH-UBIQUINONE OXIDOREDUCTASE CHAIN 5"/>
    <property type="match status" value="1"/>
</dbReference>
<evidence type="ECO:0000256" key="7">
    <source>
        <dbReference type="ARBA" id="ARBA00022989"/>
    </source>
</evidence>